<evidence type="ECO:0000313" key="3">
    <source>
        <dbReference type="EMBL" id="MFD2863860.1"/>
    </source>
</evidence>
<keyword evidence="1" id="KW-0812">Transmembrane</keyword>
<feature type="transmembrane region" description="Helical" evidence="1">
    <location>
        <begin position="136"/>
        <end position="154"/>
    </location>
</feature>
<gene>
    <name evidence="3" type="ORF">ACFSYC_04090</name>
</gene>
<comment type="caution">
    <text evidence="3">The sequence shown here is derived from an EMBL/GenBank/DDBJ whole genome shotgun (WGS) entry which is preliminary data.</text>
</comment>
<feature type="transmembrane region" description="Helical" evidence="1">
    <location>
        <begin position="319"/>
        <end position="341"/>
    </location>
</feature>
<name>A0ABW5XJF8_9SPHI</name>
<feature type="transmembrane region" description="Helical" evidence="1">
    <location>
        <begin position="163"/>
        <end position="181"/>
    </location>
</feature>
<keyword evidence="3" id="KW-0012">Acyltransferase</keyword>
<dbReference type="RefSeq" id="WP_377123810.1">
    <property type="nucleotide sequence ID" value="NZ_JBHUHN010000001.1"/>
</dbReference>
<proteinExistence type="predicted"/>
<reference evidence="4" key="1">
    <citation type="journal article" date="2019" name="Int. J. Syst. Evol. Microbiol.">
        <title>The Global Catalogue of Microorganisms (GCM) 10K type strain sequencing project: providing services to taxonomists for standard genome sequencing and annotation.</title>
        <authorList>
            <consortium name="The Broad Institute Genomics Platform"/>
            <consortium name="The Broad Institute Genome Sequencing Center for Infectious Disease"/>
            <person name="Wu L."/>
            <person name="Ma J."/>
        </authorList>
    </citation>
    <scope>NUCLEOTIDE SEQUENCE [LARGE SCALE GENOMIC DNA]</scope>
    <source>
        <strain evidence="4">KCTC 52232</strain>
    </source>
</reference>
<evidence type="ECO:0000259" key="2">
    <source>
        <dbReference type="Pfam" id="PF01757"/>
    </source>
</evidence>
<feature type="transmembrane region" description="Helical" evidence="1">
    <location>
        <begin position="94"/>
        <end position="116"/>
    </location>
</feature>
<dbReference type="Pfam" id="PF01757">
    <property type="entry name" value="Acyl_transf_3"/>
    <property type="match status" value="1"/>
</dbReference>
<keyword evidence="3" id="KW-0808">Transferase</keyword>
<dbReference type="PANTHER" id="PTHR37312">
    <property type="entry name" value="MEMBRANE-BOUND ACYLTRANSFERASE YKRP-RELATED"/>
    <property type="match status" value="1"/>
</dbReference>
<evidence type="ECO:0000256" key="1">
    <source>
        <dbReference type="SAM" id="Phobius"/>
    </source>
</evidence>
<dbReference type="InterPro" id="IPR052734">
    <property type="entry name" value="Nod_factor_acetyltransferase"/>
</dbReference>
<feature type="transmembrane region" description="Helical" evidence="1">
    <location>
        <begin position="259"/>
        <end position="279"/>
    </location>
</feature>
<keyword evidence="1" id="KW-0472">Membrane</keyword>
<accession>A0ABW5XJF8</accession>
<sequence length="376" mass="43539">MIFFNSSSILSRKRWVFIDSDKGISILLVGFGHCLAVLDNHGLALYDYPTVKYISVFLYGFRMPLFFIISGIFISAGLKKKQLNGYVINRMDTILYPLAVWGFIEITFQLITARYTNNGITTMNYLNLFIDARKTGHFWYLNTLFFIGVVYAFLKAKLQIKPFYQVALGLILYAISSYIHLNDLKAAFLTDVCEFYIFFAIGDLLSSPVLKQENIDRFSSFKIFFPLLAVFLVMQYQFAEYNMQGGKEGIDFVEHKMPFFFLVEALIGCAISLNVSFLLQKYNALKFLRVIGYHSLYIYCMQIIVMTIGRVIMVNILKITYVPVLIITIWTAGTVIPILFYNICMRYNIWWLFTYKKPANQRPGYVPQMEGRPLNS</sequence>
<feature type="domain" description="Acyltransferase 3" evidence="2">
    <location>
        <begin position="17"/>
        <end position="330"/>
    </location>
</feature>
<keyword evidence="4" id="KW-1185">Reference proteome</keyword>
<keyword evidence="1" id="KW-1133">Transmembrane helix</keyword>
<dbReference type="PANTHER" id="PTHR37312:SF1">
    <property type="entry name" value="MEMBRANE-BOUND ACYLTRANSFERASE YKRP-RELATED"/>
    <property type="match status" value="1"/>
</dbReference>
<feature type="transmembrane region" description="Helical" evidence="1">
    <location>
        <begin position="53"/>
        <end position="74"/>
    </location>
</feature>
<dbReference type="GO" id="GO:0016746">
    <property type="term" value="F:acyltransferase activity"/>
    <property type="evidence" value="ECO:0007669"/>
    <property type="project" value="UniProtKB-KW"/>
</dbReference>
<evidence type="ECO:0000313" key="4">
    <source>
        <dbReference type="Proteomes" id="UP001597601"/>
    </source>
</evidence>
<protein>
    <submittedName>
        <fullName evidence="3">Acyltransferase family protein</fullName>
    </submittedName>
</protein>
<feature type="transmembrane region" description="Helical" evidence="1">
    <location>
        <begin position="291"/>
        <end position="313"/>
    </location>
</feature>
<dbReference type="InterPro" id="IPR002656">
    <property type="entry name" value="Acyl_transf_3_dom"/>
</dbReference>
<feature type="transmembrane region" description="Helical" evidence="1">
    <location>
        <begin position="218"/>
        <end position="239"/>
    </location>
</feature>
<dbReference type="EMBL" id="JBHUON010000003">
    <property type="protein sequence ID" value="MFD2863860.1"/>
    <property type="molecule type" value="Genomic_DNA"/>
</dbReference>
<organism evidence="3 4">
    <name type="scientific">Mucilaginibacter antarcticus</name>
    <dbReference type="NCBI Taxonomy" id="1855725"/>
    <lineage>
        <taxon>Bacteria</taxon>
        <taxon>Pseudomonadati</taxon>
        <taxon>Bacteroidota</taxon>
        <taxon>Sphingobacteriia</taxon>
        <taxon>Sphingobacteriales</taxon>
        <taxon>Sphingobacteriaceae</taxon>
        <taxon>Mucilaginibacter</taxon>
    </lineage>
</organism>
<dbReference type="Proteomes" id="UP001597601">
    <property type="component" value="Unassembled WGS sequence"/>
</dbReference>